<keyword evidence="11 27" id="KW-0675">Receptor</keyword>
<dbReference type="SMART" id="SM00180">
    <property type="entry name" value="EGF_Lam"/>
    <property type="match status" value="1"/>
</dbReference>
<feature type="domain" description="EGF-like" evidence="21">
    <location>
        <begin position="547"/>
        <end position="583"/>
    </location>
</feature>
<dbReference type="Pfam" id="PF16489">
    <property type="entry name" value="GAIN"/>
    <property type="match status" value="1"/>
</dbReference>
<evidence type="ECO:0000256" key="3">
    <source>
        <dbReference type="ARBA" id="ARBA00022536"/>
    </source>
</evidence>
<dbReference type="Gene3D" id="2.10.25.10">
    <property type="entry name" value="Laminin"/>
    <property type="match status" value="3"/>
</dbReference>
<dbReference type="FunFam" id="4.10.1240.10:FF:000021">
    <property type="entry name" value="Cadherin EGF LAG seven-pass G-type receptor"/>
    <property type="match status" value="1"/>
</dbReference>
<evidence type="ECO:0000256" key="6">
    <source>
        <dbReference type="ARBA" id="ARBA00022737"/>
    </source>
</evidence>
<evidence type="ECO:0000256" key="12">
    <source>
        <dbReference type="ARBA" id="ARBA00023180"/>
    </source>
</evidence>
<dbReference type="CDD" id="cd00055">
    <property type="entry name" value="EGF_Lam"/>
    <property type="match status" value="1"/>
</dbReference>
<comment type="caution">
    <text evidence="16">Lacks conserved residue(s) required for the propagation of feature annotation.</text>
</comment>
<feature type="transmembrane region" description="Helical" evidence="19">
    <location>
        <begin position="2005"/>
        <end position="2023"/>
    </location>
</feature>
<dbReference type="Gene3D" id="2.170.300.10">
    <property type="entry name" value="Tie2 ligand-binding domain superfamily"/>
    <property type="match status" value="1"/>
</dbReference>
<dbReference type="Pfam" id="PF00053">
    <property type="entry name" value="EGF_laminin"/>
    <property type="match status" value="2"/>
</dbReference>
<feature type="domain" description="Laminin G" evidence="20">
    <location>
        <begin position="690"/>
        <end position="922"/>
    </location>
</feature>
<dbReference type="GO" id="GO:0007156">
    <property type="term" value="P:homophilic cell adhesion via plasma membrane adhesion molecules"/>
    <property type="evidence" value="ECO:0007669"/>
    <property type="project" value="InterPro"/>
</dbReference>
<dbReference type="GO" id="GO:0005509">
    <property type="term" value="F:calcium ion binding"/>
    <property type="evidence" value="ECO:0007669"/>
    <property type="project" value="UniProtKB-UniRule"/>
</dbReference>
<dbReference type="Pfam" id="PF02210">
    <property type="entry name" value="Laminin_G_2"/>
    <property type="match status" value="1"/>
</dbReference>
<evidence type="ECO:0000256" key="9">
    <source>
        <dbReference type="ARBA" id="ARBA00023136"/>
    </source>
</evidence>
<dbReference type="SUPFAM" id="SSF49313">
    <property type="entry name" value="Cadherin-like"/>
    <property type="match status" value="1"/>
</dbReference>
<evidence type="ECO:0000256" key="11">
    <source>
        <dbReference type="ARBA" id="ARBA00023170"/>
    </source>
</evidence>
<feature type="disulfide bond" evidence="17">
    <location>
        <begin position="1385"/>
        <end position="1394"/>
    </location>
</feature>
<evidence type="ECO:0000256" key="14">
    <source>
        <dbReference type="ARBA" id="ARBA00023292"/>
    </source>
</evidence>
<dbReference type="InterPro" id="IPR001881">
    <property type="entry name" value="EGF-like_Ca-bd_dom"/>
</dbReference>
<comment type="subcellular location">
    <subcellularLocation>
        <location evidence="1">Cell membrane</location>
        <topology evidence="1">Multi-pass membrane protein</topology>
    </subcellularLocation>
</comment>
<dbReference type="EMBL" id="GGYP01000809">
    <property type="protein sequence ID" value="MDE45580.1"/>
    <property type="molecule type" value="Transcribed_RNA"/>
</dbReference>
<evidence type="ECO:0000256" key="16">
    <source>
        <dbReference type="PROSITE-ProRule" id="PRU00076"/>
    </source>
</evidence>
<feature type="domain" description="Laminin EGF-like" evidence="22">
    <location>
        <begin position="1364"/>
        <end position="1411"/>
    </location>
</feature>
<dbReference type="Gene3D" id="2.60.120.200">
    <property type="match status" value="2"/>
</dbReference>
<keyword evidence="4 19" id="KW-0812">Transmembrane</keyword>
<feature type="transmembrane region" description="Helical" evidence="19">
    <location>
        <begin position="55"/>
        <end position="73"/>
    </location>
</feature>
<evidence type="ECO:0000256" key="8">
    <source>
        <dbReference type="ARBA" id="ARBA00023040"/>
    </source>
</evidence>
<evidence type="ECO:0000259" key="22">
    <source>
        <dbReference type="PROSITE" id="PS50027"/>
    </source>
</evidence>
<keyword evidence="2" id="KW-1003">Cell membrane</keyword>
<dbReference type="InterPro" id="IPR017981">
    <property type="entry name" value="GPCR_2-like_7TM"/>
</dbReference>
<feature type="transmembrane region" description="Helical" evidence="19">
    <location>
        <begin position="2194"/>
        <end position="2216"/>
    </location>
</feature>
<dbReference type="SMART" id="SM00282">
    <property type="entry name" value="LamG"/>
    <property type="match status" value="2"/>
</dbReference>
<keyword evidence="15" id="KW-0106">Calcium</keyword>
<feature type="compositionally biased region" description="Basic residues" evidence="18">
    <location>
        <begin position="2379"/>
        <end position="2418"/>
    </location>
</feature>
<feature type="domain" description="G-protein coupled receptors family 2 profile 2" evidence="25">
    <location>
        <begin position="1968"/>
        <end position="2217"/>
    </location>
</feature>
<organism evidence="27">
    <name type="scientific">Aceria tosichella</name>
    <name type="common">wheat curl mite</name>
    <dbReference type="NCBI Taxonomy" id="561515"/>
    <lineage>
        <taxon>Eukaryota</taxon>
        <taxon>Metazoa</taxon>
        <taxon>Ecdysozoa</taxon>
        <taxon>Arthropoda</taxon>
        <taxon>Chelicerata</taxon>
        <taxon>Arachnida</taxon>
        <taxon>Acari</taxon>
        <taxon>Acariformes</taxon>
        <taxon>Trombidiformes</taxon>
        <taxon>Prostigmata</taxon>
        <taxon>Eupodina</taxon>
        <taxon>Eriophyoidea</taxon>
        <taxon>Eriophyidae</taxon>
        <taxon>Eriophyinae</taxon>
        <taxon>Aceriini</taxon>
        <taxon>Aceria</taxon>
    </lineage>
</organism>
<sequence length="2593" mass="288001">MIVDRNHNCHKVDGNKLLVASIQNSTKNEIIISNYLTDRPLALSRRTKILRQSGIIFYIISTLACTYSILNIVTSTNAKYGVQATSATTSSLSPDRVHIIRQPANLHSSTYKQVKQNYKEKFDKIVIHVKENTPIGTRLTEVQPKDVEVPSQAGSSISGRNPPQDQTLYALVGGADDLAFTLRKDVDGKVELVNEVNFDYESPKKIYHVAIRATSVYFRYELEVDVLVEDENDNKPQLDDFAIVFNNYKNHFPTGPIGRVPATDLDINDSLRYRVLTGNNAQLIIVNETTGDIQLSPWLNSNVPLKAVMDIAVSDGINDAVAKLVLTVNLVTEPMLHNSVMIRLDGITRDEFLSRKYDIFQNQMARILGTSSLYSTNNIVVFDVEESHHNVDPQQESSGALASPVAPVAASDNNVNSAFRTAYNQHSVVTNTSLFYVNVSFSARADGNDVEAYLSRQYIEERIFLHRLILSQNLEAQVAPFQDDICVQEPCLNYQECQVTYKFDKAPKTFYTNRNMIFRQIKTSQSYTCLCPDTFTGMKNKLECNLQINQCFTNPCLNGGQCHRHESGYTCECRGEFFGPRCEHSFINSTCQSLAATQSRNNLQGSSTNENLINSIDRDYPLIKQSTLAASVTCSGKSRCVNLNKSHQHYYQKLATSSSSISSASKGLTGGFACQGCPFQNQWSNDLCQLRARSFEKQSYIVLPSLKRRHRFHLMLQFNTFQTDALLLYNGRYNDKHDFIALEIVDSRLRFSYSLGQPGQVSSISLSSFPVSDGEWHKVAVDYRDRNVTLILDDCDPVLDDALARVQLGAPSRCSNTTVTNTNFATTTDQSLGAVYRMLDLTSPMQIGSIPPNLLNTLSVGSNDVPPAGAVSTQNNEQPSSSSARLASLANSFSGCISDLHVDHQLVDLGSPLEDFGTQPGCPERRNLCQPQSCNGFPCQDSYGSLKCQCSEERIGRSCELILSPGNVRKFSGNSYLAFNPVEAQIPNQWQISLHFRTLNPGILFKIFLDPEASIVLEVLNSGLKLTHRSHSLFFNKIPVDDGEWHMVELSWLTVGQDIAATTSTSLQVDYNQNLSVQSSEMGQVSGSTMRFVVVGSSSRLFTPGTYANGSPSSSTNQDAPPVPAGPEGSAEFSGGLLTGSTVSPTQATSVTAGGLVTSDDFTYGGTSNASSQSFVGCIFGLNMSDNAEWWQSPFDERNVERGCPAVDPCETKPCPSNSRCIRKGINHRKCLCNPGFIGELCLPVCDLQPCQGENSVCVAASSVQQNLSSTDSRNFLSLQQQPQYTCECEPNRSGKNCEHQLSQRCPSNWWGRPLSPGQNSSICGPCNCDESKGFDGDCDKLTGQCFCKPNHYQPPGSDYCFPCDCYSIGSLSTSCNQTSGQCKCRPGVVGRRCETCASQYAEVTLRGCEVTYDLACPKTYSDGIWWEKTQLDRTASQQCPVSTSTGTATRFCHKTDGWQKANLFDCISNTFTDLYTQYQFLEENKFQMTTNLAMKIASNLKLALNETISSPSMQLYGSDMYISFRLLHHLIQHESRQTGLNLTHRQDRAYIRNIAESISYILDPNYADNWPEIAARSPNGGAEYILKLLDNFGKILIDSQSDTYTQPFEIETKHLTFGMDTLSIDQLYDMNKWSLGTGLLSPSTTPFHQTTSGNHFPSSPPYATDPFESPFGPIPSSSKPNTITTDSSMSGHFNPDGTSVYLDFSATRDSSPSVVIPKYDNYPSTASESSDYNQQSKIFLPLKTLRMKQPREIIGGGSGGSTWGIAAARSRAKRDELIIPDYASMRNQRQPVVVYSIYKTLGPLLPGYYDNSVQNRLGNLAMANSPVVWLTVRPQNSSEFLGKNLRPPITYMLKMVEPVGKTRPQCAIWDFATASQPSNGPAIHKNVSSTSQMVSSSSGSSSVYGLKQTGRFSTRGCEIKGVHPNHRLRFKYEYVNCSCDHLGAVIVLMDNSNGYDSLTSDESGNFKEISLIVALALSLAVMTSTLFVLTCIRGHSIKSNSNSINKNLIVILIIIELLILYSTLMKGSLNQLEYQCKLVAIFLHYFSISLFFWLLVNAIHFYRMLTELRDINHGPMKFYHVLGYAVPAFFVSIAVGLRIEQFGNYLFCWLSIHEPIIWSMFGPISLVSMLTIILFKFALCKSLPLNKMMDNQEDPNGVDLIKTHMLINSIKTPLIGFYWLIAVYAVNESLVDYEFLFPLAILTKSIVLFALFCLVDKYIRYNLYVSWLRFKGEKVPFVDDSMITYGHYGLGAGGAGAAGTSTGSQQWMISMMNSMAQDGANAYTGLGGLDPKNQGPGQVLYPNQQQVLAPGFQSSCTDIFRPELLDALSAASTTSRSSATGTSSSAPYREYRRTHATHRKVAADEDELDGEEMDGYGRTRRHRRRHGAGKKSHRKHHHHSGRHHHHHHHHHHRHRSHHQDDYEVGGRGRTEEEEADYGHHSHHHHRSHRHRSGGTGRHSSHHHHDRPDSAHRTNDSNHDSLDNILNNELLASSHSSDRDDVSSRVDKPKAKIYSASRLKNKSPSDQRSRDEDDEARSSKQDENADVPHTIVEQTVPMELVTSTSTSGQLRDDQMVVTSQEGINENAPAEATH</sequence>
<dbReference type="Gene3D" id="2.60.40.60">
    <property type="entry name" value="Cadherins"/>
    <property type="match status" value="2"/>
</dbReference>
<dbReference type="PANTHER" id="PTHR24026:SF51">
    <property type="entry name" value="PROTOCADHERIN-LIKE WING POLARITY PROTEIN STAN"/>
    <property type="match status" value="1"/>
</dbReference>
<dbReference type="InterPro" id="IPR013320">
    <property type="entry name" value="ConA-like_dom_sf"/>
</dbReference>
<dbReference type="InterPro" id="IPR032471">
    <property type="entry name" value="AGRL2-4_GAIN_subdom_A"/>
</dbReference>
<feature type="disulfide bond" evidence="16">
    <location>
        <begin position="573"/>
        <end position="582"/>
    </location>
</feature>
<dbReference type="PROSITE" id="PS50026">
    <property type="entry name" value="EGF_3"/>
    <property type="match status" value="2"/>
</dbReference>
<feature type="compositionally biased region" description="Basic residues" evidence="18">
    <location>
        <begin position="2441"/>
        <end position="2465"/>
    </location>
</feature>
<feature type="transmembrane region" description="Helical" evidence="19">
    <location>
        <begin position="2118"/>
        <end position="2140"/>
    </location>
</feature>
<dbReference type="SMART" id="SM00179">
    <property type="entry name" value="EGF_CA"/>
    <property type="match status" value="2"/>
</dbReference>
<evidence type="ECO:0000256" key="7">
    <source>
        <dbReference type="ARBA" id="ARBA00022989"/>
    </source>
</evidence>
<evidence type="ECO:0000256" key="5">
    <source>
        <dbReference type="ARBA" id="ARBA00022729"/>
    </source>
</evidence>
<keyword evidence="8" id="KW-0297">G-protein coupled receptor</keyword>
<feature type="domain" description="EGF-like" evidence="21">
    <location>
        <begin position="1206"/>
        <end position="1243"/>
    </location>
</feature>
<dbReference type="SMART" id="SM00008">
    <property type="entry name" value="HormR"/>
    <property type="match status" value="1"/>
</dbReference>
<feature type="transmembrane region" description="Helical" evidence="19">
    <location>
        <begin position="1970"/>
        <end position="1993"/>
    </location>
</feature>
<feature type="region of interest" description="Disordered" evidence="18">
    <location>
        <begin position="2331"/>
        <end position="2593"/>
    </location>
</feature>
<dbReference type="Gene3D" id="1.20.1070.10">
    <property type="entry name" value="Rhodopsin 7-helix transmembrane proteins"/>
    <property type="match status" value="1"/>
</dbReference>
<feature type="domain" description="GAIN-B" evidence="23">
    <location>
        <begin position="1724"/>
        <end position="1956"/>
    </location>
</feature>
<evidence type="ECO:0000259" key="23">
    <source>
        <dbReference type="PROSITE" id="PS50221"/>
    </source>
</evidence>
<dbReference type="InterPro" id="IPR001879">
    <property type="entry name" value="GPCR_2_extracellular_dom"/>
</dbReference>
<feature type="compositionally biased region" description="Basic and acidic residues" evidence="18">
    <location>
        <begin position="2466"/>
        <end position="2482"/>
    </location>
</feature>
<evidence type="ECO:0000259" key="20">
    <source>
        <dbReference type="PROSITE" id="PS50025"/>
    </source>
</evidence>
<dbReference type="InterPro" id="IPR015919">
    <property type="entry name" value="Cadherin-like_sf"/>
</dbReference>
<dbReference type="InterPro" id="IPR000742">
    <property type="entry name" value="EGF"/>
</dbReference>
<dbReference type="InterPro" id="IPR057244">
    <property type="entry name" value="GAIN_B"/>
</dbReference>
<dbReference type="SMART" id="SM00181">
    <property type="entry name" value="EGF"/>
    <property type="match status" value="6"/>
</dbReference>
<dbReference type="GO" id="GO:0005886">
    <property type="term" value="C:plasma membrane"/>
    <property type="evidence" value="ECO:0007669"/>
    <property type="project" value="UniProtKB-SubCell"/>
</dbReference>
<dbReference type="InterPro" id="IPR002049">
    <property type="entry name" value="LE_dom"/>
</dbReference>
<feature type="compositionally biased region" description="Low complexity" evidence="18">
    <location>
        <begin position="2331"/>
        <end position="2347"/>
    </location>
</feature>
<feature type="transmembrane region" description="Helical" evidence="19">
    <location>
        <begin position="2078"/>
        <end position="2098"/>
    </location>
</feature>
<evidence type="ECO:0000256" key="15">
    <source>
        <dbReference type="PROSITE-ProRule" id="PRU00043"/>
    </source>
</evidence>
<reference evidence="27" key="1">
    <citation type="submission" date="2018-10" db="EMBL/GenBank/DDBJ databases">
        <title>Transcriptome assembly of Aceria tosichella (Wheat curl mite) Type 2.</title>
        <authorList>
            <person name="Scully E.D."/>
            <person name="Geib S.M."/>
            <person name="Palmer N.A."/>
            <person name="Gupta A.K."/>
            <person name="Sarath G."/>
            <person name="Tatineni S."/>
        </authorList>
    </citation>
    <scope>NUCLEOTIDE SEQUENCE</scope>
    <source>
        <strain evidence="27">LincolnNE</strain>
    </source>
</reference>
<evidence type="ECO:0000259" key="26">
    <source>
        <dbReference type="PROSITE" id="PS50268"/>
    </source>
</evidence>
<feature type="compositionally biased region" description="Basic and acidic residues" evidence="18">
    <location>
        <begin position="2523"/>
        <end position="2543"/>
    </location>
</feature>
<dbReference type="PROSITE" id="PS01248">
    <property type="entry name" value="EGF_LAM_1"/>
    <property type="match status" value="1"/>
</dbReference>
<dbReference type="PRINTS" id="PR00011">
    <property type="entry name" value="EGFLAMININ"/>
</dbReference>
<gene>
    <name evidence="27" type="primary">CELSR2</name>
    <name evidence="27" type="ORF">g.6670</name>
</gene>
<dbReference type="PROSITE" id="PS00022">
    <property type="entry name" value="EGF_1"/>
    <property type="match status" value="2"/>
</dbReference>
<evidence type="ECO:0000256" key="4">
    <source>
        <dbReference type="ARBA" id="ARBA00022692"/>
    </source>
</evidence>
<keyword evidence="13" id="KW-0807">Transducer</keyword>
<keyword evidence="12" id="KW-0325">Glycoprotein</keyword>
<dbReference type="PROSITE" id="PS50227">
    <property type="entry name" value="G_PROTEIN_RECEP_F2_3"/>
    <property type="match status" value="1"/>
</dbReference>
<dbReference type="PROSITE" id="PS50025">
    <property type="entry name" value="LAM_G_DOMAIN"/>
    <property type="match status" value="2"/>
</dbReference>
<feature type="compositionally biased region" description="Polar residues" evidence="18">
    <location>
        <begin position="1105"/>
        <end position="1119"/>
    </location>
</feature>
<keyword evidence="14 17" id="KW-0424">Laminin EGF-like domain</keyword>
<evidence type="ECO:0000256" key="1">
    <source>
        <dbReference type="ARBA" id="ARBA00004651"/>
    </source>
</evidence>
<dbReference type="Pfam" id="PF02793">
    <property type="entry name" value="HRM"/>
    <property type="match status" value="1"/>
</dbReference>
<feature type="transmembrane region" description="Helical" evidence="19">
    <location>
        <begin position="2043"/>
        <end position="2066"/>
    </location>
</feature>
<dbReference type="Pfam" id="PF00002">
    <property type="entry name" value="7tm_2"/>
    <property type="match status" value="1"/>
</dbReference>
<dbReference type="GO" id="GO:0048056">
    <property type="term" value="P:R3/R4 cell differentiation"/>
    <property type="evidence" value="ECO:0007669"/>
    <property type="project" value="UniProtKB-ARBA"/>
</dbReference>
<dbReference type="SUPFAM" id="SSF49899">
    <property type="entry name" value="Concanavalin A-like lectins/glucanases"/>
    <property type="match status" value="2"/>
</dbReference>
<keyword evidence="9 19" id="KW-0472">Membrane</keyword>
<dbReference type="CDD" id="cd11304">
    <property type="entry name" value="Cadherin_repeat"/>
    <property type="match status" value="2"/>
</dbReference>
<dbReference type="Gene3D" id="1.25.40.610">
    <property type="match status" value="1"/>
</dbReference>
<dbReference type="PROSITE" id="PS50261">
    <property type="entry name" value="G_PROTEIN_RECEP_F2_4"/>
    <property type="match status" value="1"/>
</dbReference>
<dbReference type="CDD" id="cd00054">
    <property type="entry name" value="EGF_CA"/>
    <property type="match status" value="2"/>
</dbReference>
<keyword evidence="10 16" id="KW-1015">Disulfide bond</keyword>
<keyword evidence="6" id="KW-0677">Repeat</keyword>
<feature type="region of interest" description="Disordered" evidence="18">
    <location>
        <begin position="1105"/>
        <end position="1139"/>
    </location>
</feature>
<dbReference type="GO" id="GO:0050769">
    <property type="term" value="P:positive regulation of neurogenesis"/>
    <property type="evidence" value="ECO:0007669"/>
    <property type="project" value="UniProtKB-ARBA"/>
</dbReference>
<dbReference type="PROSITE" id="PS50027">
    <property type="entry name" value="EGF_LAM_2"/>
    <property type="match status" value="1"/>
</dbReference>
<accession>A0A6G1S6M5</accession>
<evidence type="ECO:0000259" key="21">
    <source>
        <dbReference type="PROSITE" id="PS50026"/>
    </source>
</evidence>
<name>A0A6G1S6M5_9ACAR</name>
<evidence type="ECO:0000256" key="18">
    <source>
        <dbReference type="SAM" id="MobiDB-lite"/>
    </source>
</evidence>
<dbReference type="SUPFAM" id="SSF57196">
    <property type="entry name" value="EGF/Laminin"/>
    <property type="match status" value="1"/>
</dbReference>
<dbReference type="PROSITE" id="PS50268">
    <property type="entry name" value="CADHERIN_2"/>
    <property type="match status" value="1"/>
</dbReference>
<keyword evidence="7 19" id="KW-1133">Transmembrane helix</keyword>
<dbReference type="InterPro" id="IPR056286">
    <property type="entry name" value="Cadherin_CELSR1-3_9th"/>
</dbReference>
<feature type="compositionally biased region" description="Acidic residues" evidence="18">
    <location>
        <begin position="2365"/>
        <end position="2375"/>
    </location>
</feature>
<dbReference type="PROSITE" id="PS50221">
    <property type="entry name" value="GAIN_B"/>
    <property type="match status" value="1"/>
</dbReference>
<dbReference type="Gene3D" id="4.10.1240.10">
    <property type="entry name" value="GPCR, family 2, extracellular hormone receptor domain"/>
    <property type="match status" value="1"/>
</dbReference>
<evidence type="ECO:0000313" key="27">
    <source>
        <dbReference type="EMBL" id="MDE45580.1"/>
    </source>
</evidence>
<evidence type="ECO:0000256" key="19">
    <source>
        <dbReference type="SAM" id="Phobius"/>
    </source>
</evidence>
<dbReference type="CDD" id="cd00110">
    <property type="entry name" value="LamG"/>
    <property type="match status" value="2"/>
</dbReference>
<feature type="transmembrane region" description="Helical" evidence="19">
    <location>
        <begin position="2171"/>
        <end position="2188"/>
    </location>
</feature>
<feature type="compositionally biased region" description="Basic and acidic residues" evidence="18">
    <location>
        <begin position="2496"/>
        <end position="2510"/>
    </location>
</feature>
<evidence type="ECO:0000259" key="25">
    <source>
        <dbReference type="PROSITE" id="PS50261"/>
    </source>
</evidence>
<dbReference type="InterPro" id="IPR001791">
    <property type="entry name" value="Laminin_G"/>
</dbReference>
<dbReference type="PANTHER" id="PTHR24026">
    <property type="entry name" value="FAT ATYPICAL CADHERIN-RELATED"/>
    <property type="match status" value="1"/>
</dbReference>
<feature type="compositionally biased region" description="Basic and acidic residues" evidence="18">
    <location>
        <begin position="2419"/>
        <end position="2431"/>
    </location>
</feature>
<feature type="domain" description="Laminin G" evidence="20">
    <location>
        <begin position="966"/>
        <end position="1204"/>
    </location>
</feature>
<dbReference type="FunFam" id="2.10.25.10:FF:000011">
    <property type="entry name" value="Cadherin EGF LAG seven-pass G-type receptor"/>
    <property type="match status" value="1"/>
</dbReference>
<dbReference type="FunFam" id="2.10.25.10:FF:000012">
    <property type="entry name" value="Delta-like protein"/>
    <property type="match status" value="1"/>
</dbReference>
<feature type="disulfide bond" evidence="16">
    <location>
        <begin position="1233"/>
        <end position="1242"/>
    </location>
</feature>
<dbReference type="GO" id="GO:0016318">
    <property type="term" value="P:ommatidial rotation"/>
    <property type="evidence" value="ECO:0007669"/>
    <property type="project" value="UniProtKB-ARBA"/>
</dbReference>
<feature type="disulfide bond" evidence="17">
    <location>
        <begin position="1364"/>
        <end position="1376"/>
    </location>
</feature>
<dbReference type="InterPro" id="IPR000832">
    <property type="entry name" value="GPCR_2_secretin-like"/>
</dbReference>
<feature type="domain" description="Cadherin" evidence="26">
    <location>
        <begin position="129"/>
        <end position="238"/>
    </location>
</feature>
<protein>
    <submittedName>
        <fullName evidence="27">Cadherin EGF LAG seven-pass G-type receptor 2</fullName>
    </submittedName>
</protein>
<dbReference type="Pfam" id="PF23592">
    <property type="entry name" value="Cadherin_CELSR2_9th"/>
    <property type="match status" value="1"/>
</dbReference>
<keyword evidence="5" id="KW-0732">Signal</keyword>
<evidence type="ECO:0000256" key="17">
    <source>
        <dbReference type="PROSITE-ProRule" id="PRU00460"/>
    </source>
</evidence>
<dbReference type="InterPro" id="IPR002126">
    <property type="entry name" value="Cadherin-like_dom"/>
</dbReference>
<dbReference type="InterPro" id="IPR036445">
    <property type="entry name" value="GPCR_2_extracell_dom_sf"/>
</dbReference>
<keyword evidence="3 16" id="KW-0245">EGF-like domain</keyword>
<feature type="domain" description="G-protein coupled receptors family 2 profile 1" evidence="24">
    <location>
        <begin position="1393"/>
        <end position="1471"/>
    </location>
</feature>
<feature type="disulfide bond" evidence="17">
    <location>
        <begin position="1366"/>
        <end position="1383"/>
    </location>
</feature>
<evidence type="ECO:0000256" key="2">
    <source>
        <dbReference type="ARBA" id="ARBA00022475"/>
    </source>
</evidence>
<evidence type="ECO:0000256" key="10">
    <source>
        <dbReference type="ARBA" id="ARBA00023157"/>
    </source>
</evidence>
<evidence type="ECO:0000259" key="24">
    <source>
        <dbReference type="PROSITE" id="PS50227"/>
    </source>
</evidence>
<evidence type="ECO:0000256" key="13">
    <source>
        <dbReference type="ARBA" id="ARBA00023224"/>
    </source>
</evidence>
<dbReference type="GO" id="GO:0004930">
    <property type="term" value="F:G protein-coupled receptor activity"/>
    <property type="evidence" value="ECO:0007669"/>
    <property type="project" value="UniProtKB-KW"/>
</dbReference>
<dbReference type="GO" id="GO:0048468">
    <property type="term" value="P:cell development"/>
    <property type="evidence" value="ECO:0007669"/>
    <property type="project" value="UniProtKB-ARBA"/>
</dbReference>
<dbReference type="GO" id="GO:0007166">
    <property type="term" value="P:cell surface receptor signaling pathway"/>
    <property type="evidence" value="ECO:0007669"/>
    <property type="project" value="InterPro"/>
</dbReference>
<proteinExistence type="predicted"/>